<evidence type="ECO:0000313" key="1">
    <source>
        <dbReference type="EMBL" id="KAJ0183415.1"/>
    </source>
</evidence>
<sequence>MHTSHTGAARPWYASTNMRKDDNNAQTTINPAEIELFARLTDWWDPNGTAKSMHVLNSARIPFIRDTLVNNTTDRNGKPLKGLKILDVGCGGGIVSEPLAMLGATVTGIDPNTALIDIAEAHKNINPELEDNKPTYIATTIEEHIKQFSNYYDVLVASEVLDHIWNPEFFIQSCTKAVKPGGKIIFTGPNRTWVSRFGFVFFAEDVLKLLPKGTHHYEHFVTPEELSAILEKNNFRVEAVQGFFYNFITDTCFFVKPRHLMYGLQATKIN</sequence>
<proteinExistence type="predicted"/>
<accession>A0ACC1DHZ8</accession>
<name>A0ACC1DHZ8_9NEOP</name>
<organism evidence="1 2">
    <name type="scientific">Dendrolimus kikuchii</name>
    <dbReference type="NCBI Taxonomy" id="765133"/>
    <lineage>
        <taxon>Eukaryota</taxon>
        <taxon>Metazoa</taxon>
        <taxon>Ecdysozoa</taxon>
        <taxon>Arthropoda</taxon>
        <taxon>Hexapoda</taxon>
        <taxon>Insecta</taxon>
        <taxon>Pterygota</taxon>
        <taxon>Neoptera</taxon>
        <taxon>Endopterygota</taxon>
        <taxon>Lepidoptera</taxon>
        <taxon>Glossata</taxon>
        <taxon>Ditrysia</taxon>
        <taxon>Bombycoidea</taxon>
        <taxon>Lasiocampidae</taxon>
        <taxon>Dendrolimus</taxon>
    </lineage>
</organism>
<comment type="caution">
    <text evidence="1">The sequence shown here is derived from an EMBL/GenBank/DDBJ whole genome shotgun (WGS) entry which is preliminary data.</text>
</comment>
<gene>
    <name evidence="1" type="ORF">K1T71_001391</name>
</gene>
<dbReference type="Proteomes" id="UP000824533">
    <property type="component" value="Linkage Group LG02"/>
</dbReference>
<protein>
    <submittedName>
        <fullName evidence="1">Uncharacterized protein</fullName>
    </submittedName>
</protein>
<reference evidence="1 2" key="1">
    <citation type="journal article" date="2021" name="Front. Genet.">
        <title>Chromosome-Level Genome Assembly Reveals Significant Gene Expansion in the Toll and IMD Signaling Pathways of Dendrolimus kikuchii.</title>
        <authorList>
            <person name="Zhou J."/>
            <person name="Wu P."/>
            <person name="Xiong Z."/>
            <person name="Liu N."/>
            <person name="Zhao N."/>
            <person name="Ji M."/>
            <person name="Qiu Y."/>
            <person name="Yang B."/>
        </authorList>
    </citation>
    <scope>NUCLEOTIDE SEQUENCE [LARGE SCALE GENOMIC DNA]</scope>
    <source>
        <strain evidence="1">Ann1</strain>
    </source>
</reference>
<keyword evidence="2" id="KW-1185">Reference proteome</keyword>
<evidence type="ECO:0000313" key="2">
    <source>
        <dbReference type="Proteomes" id="UP000824533"/>
    </source>
</evidence>
<dbReference type="EMBL" id="CM034388">
    <property type="protein sequence ID" value="KAJ0183415.1"/>
    <property type="molecule type" value="Genomic_DNA"/>
</dbReference>